<keyword evidence="1" id="KW-0805">Transcription regulation</keyword>
<accession>A0A0D9XWS1</accession>
<feature type="region of interest" description="SAW" evidence="3">
    <location>
        <begin position="159"/>
        <end position="171"/>
    </location>
</feature>
<feature type="compositionally biased region" description="Basic residues" evidence="4">
    <location>
        <begin position="23"/>
        <end position="36"/>
    </location>
</feature>
<dbReference type="Gramene" id="LPERR12G02390.1">
    <property type="protein sequence ID" value="LPERR12G02390.1"/>
    <property type="gene ID" value="LPERR12G02390"/>
</dbReference>
<evidence type="ECO:0000256" key="1">
    <source>
        <dbReference type="ARBA" id="ARBA00023015"/>
    </source>
</evidence>
<dbReference type="InterPro" id="IPR005202">
    <property type="entry name" value="TF_GRAS"/>
</dbReference>
<proteinExistence type="inferred from homology"/>
<dbReference type="PANTHER" id="PTHR31636">
    <property type="entry name" value="OSJNBA0084A10.13 PROTEIN-RELATED"/>
    <property type="match status" value="1"/>
</dbReference>
<evidence type="ECO:0000256" key="3">
    <source>
        <dbReference type="PROSITE-ProRule" id="PRU01191"/>
    </source>
</evidence>
<keyword evidence="2" id="KW-0804">Transcription</keyword>
<keyword evidence="6" id="KW-1185">Reference proteome</keyword>
<reference evidence="5 6" key="1">
    <citation type="submission" date="2012-08" db="EMBL/GenBank/DDBJ databases">
        <title>Oryza genome evolution.</title>
        <authorList>
            <person name="Wing R.A."/>
        </authorList>
    </citation>
    <scope>NUCLEOTIDE SEQUENCE</scope>
</reference>
<evidence type="ECO:0000313" key="5">
    <source>
        <dbReference type="EnsemblPlants" id="LPERR12G02390.1"/>
    </source>
</evidence>
<evidence type="ECO:0000256" key="2">
    <source>
        <dbReference type="ARBA" id="ARBA00023163"/>
    </source>
</evidence>
<sequence>MGQALLECAAHVDWAHGEGHTLPRARHGPRHRHRRRATEANRLQTQGRLFPFPKPWHALAFVSPPPSTTAPHYHEAPAPLARFLSVVRSLSPKIVVVAEQDADHNGVSFREAIHYYGAVFDSLDAAAVAAASHSHVWAADELAQVERVVVGEEMKGVLLREGARRRERHER</sequence>
<comment type="similarity">
    <text evidence="3">Belongs to the GRAS family.</text>
</comment>
<dbReference type="STRING" id="77586.A0A0D9XWS1"/>
<dbReference type="AlphaFoldDB" id="A0A0D9XWS1"/>
<dbReference type="EnsemblPlants" id="LPERR12G02390.1">
    <property type="protein sequence ID" value="LPERR12G02390.1"/>
    <property type="gene ID" value="LPERR12G02390"/>
</dbReference>
<dbReference type="HOGENOM" id="CLU_1565129_0_0_1"/>
<evidence type="ECO:0000256" key="4">
    <source>
        <dbReference type="SAM" id="MobiDB-lite"/>
    </source>
</evidence>
<dbReference type="Proteomes" id="UP000032180">
    <property type="component" value="Chromosome 12"/>
</dbReference>
<feature type="region of interest" description="Disordered" evidence="4">
    <location>
        <begin position="19"/>
        <end position="40"/>
    </location>
</feature>
<name>A0A0D9XWS1_9ORYZ</name>
<organism evidence="5 6">
    <name type="scientific">Leersia perrieri</name>
    <dbReference type="NCBI Taxonomy" id="77586"/>
    <lineage>
        <taxon>Eukaryota</taxon>
        <taxon>Viridiplantae</taxon>
        <taxon>Streptophyta</taxon>
        <taxon>Embryophyta</taxon>
        <taxon>Tracheophyta</taxon>
        <taxon>Spermatophyta</taxon>
        <taxon>Magnoliopsida</taxon>
        <taxon>Liliopsida</taxon>
        <taxon>Poales</taxon>
        <taxon>Poaceae</taxon>
        <taxon>BOP clade</taxon>
        <taxon>Oryzoideae</taxon>
        <taxon>Oryzeae</taxon>
        <taxon>Oryzinae</taxon>
        <taxon>Leersia</taxon>
    </lineage>
</organism>
<protein>
    <submittedName>
        <fullName evidence="5">Uncharacterized protein</fullName>
    </submittedName>
</protein>
<dbReference type="Pfam" id="PF03514">
    <property type="entry name" value="GRAS"/>
    <property type="match status" value="1"/>
</dbReference>
<comment type="caution">
    <text evidence="3">Lacks conserved residue(s) required for the propagation of feature annotation.</text>
</comment>
<reference evidence="5" key="3">
    <citation type="submission" date="2015-04" db="UniProtKB">
        <authorList>
            <consortium name="EnsemblPlants"/>
        </authorList>
    </citation>
    <scope>IDENTIFICATION</scope>
</reference>
<dbReference type="PROSITE" id="PS50985">
    <property type="entry name" value="GRAS"/>
    <property type="match status" value="1"/>
</dbReference>
<reference evidence="6" key="2">
    <citation type="submission" date="2013-12" db="EMBL/GenBank/DDBJ databases">
        <authorList>
            <person name="Yu Y."/>
            <person name="Lee S."/>
            <person name="de Baynast K."/>
            <person name="Wissotski M."/>
            <person name="Liu L."/>
            <person name="Talag J."/>
            <person name="Goicoechea J."/>
            <person name="Angelova A."/>
            <person name="Jetty R."/>
            <person name="Kudrna D."/>
            <person name="Golser W."/>
            <person name="Rivera L."/>
            <person name="Zhang J."/>
            <person name="Wing R."/>
        </authorList>
    </citation>
    <scope>NUCLEOTIDE SEQUENCE</scope>
</reference>
<evidence type="ECO:0000313" key="6">
    <source>
        <dbReference type="Proteomes" id="UP000032180"/>
    </source>
</evidence>